<evidence type="ECO:0000259" key="6">
    <source>
        <dbReference type="PROSITE" id="PS50067"/>
    </source>
</evidence>
<keyword evidence="2 5" id="KW-0547">Nucleotide-binding</keyword>
<dbReference type="Pfam" id="PF00225">
    <property type="entry name" value="Kinesin"/>
    <property type="match status" value="1"/>
</dbReference>
<comment type="similarity">
    <text evidence="5">Belongs to the TRAFAC class myosin-kinesin ATPase superfamily. Kinesin family.</text>
</comment>
<feature type="binding site" evidence="5">
    <location>
        <begin position="100"/>
        <end position="107"/>
    </location>
    <ligand>
        <name>ATP</name>
        <dbReference type="ChEBI" id="CHEBI:30616"/>
    </ligand>
</feature>
<dbReference type="PANTHER" id="PTHR47969">
    <property type="entry name" value="CHROMOSOME-ASSOCIATED KINESIN KIF4A-RELATED"/>
    <property type="match status" value="1"/>
</dbReference>
<dbReference type="PROSITE" id="PS50067">
    <property type="entry name" value="KINESIN_MOTOR_2"/>
    <property type="match status" value="1"/>
</dbReference>
<dbReference type="SUPFAM" id="SSF52540">
    <property type="entry name" value="P-loop containing nucleoside triphosphate hydrolases"/>
    <property type="match status" value="1"/>
</dbReference>
<dbReference type="SMART" id="SM00129">
    <property type="entry name" value="KISc"/>
    <property type="match status" value="1"/>
</dbReference>
<dbReference type="GO" id="GO:0003777">
    <property type="term" value="F:microtubule motor activity"/>
    <property type="evidence" value="ECO:0007669"/>
    <property type="project" value="InterPro"/>
</dbReference>
<dbReference type="GO" id="GO:0051231">
    <property type="term" value="P:spindle elongation"/>
    <property type="evidence" value="ECO:0007669"/>
    <property type="project" value="TreeGrafter"/>
</dbReference>
<dbReference type="WBParaSite" id="ASIM_0000413101-mRNA-1">
    <property type="protein sequence ID" value="ASIM_0000413101-mRNA-1"/>
    <property type="gene ID" value="ASIM_0000413101"/>
</dbReference>
<dbReference type="GO" id="GO:0008017">
    <property type="term" value="F:microtubule binding"/>
    <property type="evidence" value="ECO:0007669"/>
    <property type="project" value="InterPro"/>
</dbReference>
<accession>A0A0M3J970</accession>
<dbReference type="AlphaFoldDB" id="A0A0M3J970"/>
<dbReference type="InterPro" id="IPR001752">
    <property type="entry name" value="Kinesin_motor_dom"/>
</dbReference>
<evidence type="ECO:0000256" key="3">
    <source>
        <dbReference type="ARBA" id="ARBA00022840"/>
    </source>
</evidence>
<dbReference type="GO" id="GO:0007018">
    <property type="term" value="P:microtubule-based movement"/>
    <property type="evidence" value="ECO:0007669"/>
    <property type="project" value="InterPro"/>
</dbReference>
<dbReference type="InterPro" id="IPR027417">
    <property type="entry name" value="P-loop_NTPase"/>
</dbReference>
<dbReference type="InterPro" id="IPR027640">
    <property type="entry name" value="Kinesin-like_fam"/>
</dbReference>
<sequence length="170" mass="19415">LFLTINIHVSLFRIRPQIVREKLELCRVCTAVTPGEPQVSDTFRYLAILFFKITIGDDRSFTYDCVFDQDTHQQLVYDRCVRSLIEGTLEGFNATVLAYGQTGSGKTYTMGTAFDMTTASDDDSVGIVPRAMEHLFTLIEQRKREARERGFIEPIFDVAVQFIEVVFCLH</sequence>
<comment type="subcellular location">
    <subcellularLocation>
        <location evidence="1">Cytoplasm</location>
        <location evidence="1">Cytoskeleton</location>
    </subcellularLocation>
</comment>
<protein>
    <submittedName>
        <fullName evidence="7">Kinesin-like protein</fullName>
    </submittedName>
</protein>
<evidence type="ECO:0000256" key="2">
    <source>
        <dbReference type="ARBA" id="ARBA00022741"/>
    </source>
</evidence>
<dbReference type="Gene3D" id="3.40.850.10">
    <property type="entry name" value="Kinesin motor domain"/>
    <property type="match status" value="1"/>
</dbReference>
<proteinExistence type="inferred from homology"/>
<evidence type="ECO:0000256" key="4">
    <source>
        <dbReference type="ARBA" id="ARBA00023212"/>
    </source>
</evidence>
<keyword evidence="3 5" id="KW-0067">ATP-binding</keyword>
<dbReference type="GO" id="GO:0005524">
    <property type="term" value="F:ATP binding"/>
    <property type="evidence" value="ECO:0007669"/>
    <property type="project" value="UniProtKB-UniRule"/>
</dbReference>
<dbReference type="InterPro" id="IPR036961">
    <property type="entry name" value="Kinesin_motor_dom_sf"/>
</dbReference>
<name>A0A0M3J970_ANISI</name>
<keyword evidence="4" id="KW-0206">Cytoskeleton</keyword>
<keyword evidence="5" id="KW-0505">Motor protein</keyword>
<dbReference type="GO" id="GO:0005875">
    <property type="term" value="C:microtubule associated complex"/>
    <property type="evidence" value="ECO:0007669"/>
    <property type="project" value="TreeGrafter"/>
</dbReference>
<keyword evidence="4" id="KW-0963">Cytoplasm</keyword>
<evidence type="ECO:0000256" key="1">
    <source>
        <dbReference type="ARBA" id="ARBA00004245"/>
    </source>
</evidence>
<reference evidence="7" key="1">
    <citation type="submission" date="2017-02" db="UniProtKB">
        <authorList>
            <consortium name="WormBaseParasite"/>
        </authorList>
    </citation>
    <scope>IDENTIFICATION</scope>
</reference>
<evidence type="ECO:0000256" key="5">
    <source>
        <dbReference type="PROSITE-ProRule" id="PRU00283"/>
    </source>
</evidence>
<dbReference type="GO" id="GO:0007052">
    <property type="term" value="P:mitotic spindle organization"/>
    <property type="evidence" value="ECO:0007669"/>
    <property type="project" value="TreeGrafter"/>
</dbReference>
<dbReference type="PANTHER" id="PTHR47969:SF28">
    <property type="entry name" value="KINESIN-LIKE PROTEIN KIF21B"/>
    <property type="match status" value="1"/>
</dbReference>
<feature type="domain" description="Kinesin motor" evidence="6">
    <location>
        <begin position="25"/>
        <end position="170"/>
    </location>
</feature>
<evidence type="ECO:0000313" key="7">
    <source>
        <dbReference type="WBParaSite" id="ASIM_0000413101-mRNA-1"/>
    </source>
</evidence>
<organism evidence="7">
    <name type="scientific">Anisakis simplex</name>
    <name type="common">Herring worm</name>
    <dbReference type="NCBI Taxonomy" id="6269"/>
    <lineage>
        <taxon>Eukaryota</taxon>
        <taxon>Metazoa</taxon>
        <taxon>Ecdysozoa</taxon>
        <taxon>Nematoda</taxon>
        <taxon>Chromadorea</taxon>
        <taxon>Rhabditida</taxon>
        <taxon>Spirurina</taxon>
        <taxon>Ascaridomorpha</taxon>
        <taxon>Ascaridoidea</taxon>
        <taxon>Anisakidae</taxon>
        <taxon>Anisakis</taxon>
        <taxon>Anisakis simplex complex</taxon>
    </lineage>
</organism>